<dbReference type="Proteomes" id="UP001160390">
    <property type="component" value="Unassembled WGS sequence"/>
</dbReference>
<dbReference type="EMBL" id="CABFNP030000852">
    <property type="protein sequence ID" value="CAI6088643.1"/>
    <property type="molecule type" value="Genomic_DNA"/>
</dbReference>
<evidence type="ECO:0000313" key="4">
    <source>
        <dbReference type="Proteomes" id="UP001160390"/>
    </source>
</evidence>
<dbReference type="GO" id="GO:0005525">
    <property type="term" value="F:GTP binding"/>
    <property type="evidence" value="ECO:0007669"/>
    <property type="project" value="UniProtKB-KW"/>
</dbReference>
<dbReference type="Pfam" id="PF00071">
    <property type="entry name" value="Ras"/>
    <property type="match status" value="1"/>
</dbReference>
<keyword evidence="1" id="KW-0547">Nucleotide-binding</keyword>
<dbReference type="GO" id="GO:0007264">
    <property type="term" value="P:small GTPase-mediated signal transduction"/>
    <property type="evidence" value="ECO:0007669"/>
    <property type="project" value="InterPro"/>
</dbReference>
<proteinExistence type="predicted"/>
<reference evidence="3" key="1">
    <citation type="submission" date="2023-01" db="EMBL/GenBank/DDBJ databases">
        <authorList>
            <person name="Piombo E."/>
        </authorList>
    </citation>
    <scope>NUCLEOTIDE SEQUENCE</scope>
</reference>
<organism evidence="3 4">
    <name type="scientific">Clonostachys chloroleuca</name>
    <dbReference type="NCBI Taxonomy" id="1926264"/>
    <lineage>
        <taxon>Eukaryota</taxon>
        <taxon>Fungi</taxon>
        <taxon>Dikarya</taxon>
        <taxon>Ascomycota</taxon>
        <taxon>Pezizomycotina</taxon>
        <taxon>Sordariomycetes</taxon>
        <taxon>Hypocreomycetidae</taxon>
        <taxon>Hypocreales</taxon>
        <taxon>Bionectriaceae</taxon>
        <taxon>Clonostachys</taxon>
    </lineage>
</organism>
<gene>
    <name evidence="3" type="ORF">CCHLO57077_00016489</name>
</gene>
<comment type="caution">
    <text evidence="3">The sequence shown here is derived from an EMBL/GenBank/DDBJ whole genome shotgun (WGS) entry which is preliminary data.</text>
</comment>
<evidence type="ECO:0000256" key="2">
    <source>
        <dbReference type="ARBA" id="ARBA00023134"/>
    </source>
</evidence>
<protein>
    <submittedName>
        <fullName evidence="3">Uncharacterized protein</fullName>
    </submittedName>
</protein>
<keyword evidence="2" id="KW-0342">GTP-binding</keyword>
<evidence type="ECO:0000313" key="3">
    <source>
        <dbReference type="EMBL" id="CAI6088643.1"/>
    </source>
</evidence>
<dbReference type="InterPro" id="IPR003578">
    <property type="entry name" value="Small_GTPase_Rho"/>
</dbReference>
<sequence length="552" mass="60560">MADPLSIAASIIGIAAAAAKVAGFLSAFISSTADAPISAASALASVEEMKITLSAIQPLMDSLHAVPSSRKGLIQLDHLSVIITHSVLTISELESIVCYEDGLMHRIRWAWNEKRVLGLLPRLDSQKCSLALMVSILQSESDINARECQNRLLLKVDEILKQNEALVERLQPRPGTFNAGVPSVKFSDGSASFMSERRVSIQSVRSVVGLALSTARRQSTIAIPRFSIASHFEAALAKSRVYTRAISEEDMSFTTSTAPTNAWSMLSGLSLNDISVVSAFRLPLNLDDIDSFAPGSTFSTLLTQELAAHEVVQPEPISMHYVSNTETNSADPKQSQSLEQQGSIPVTFPSTITASKPSAKGSMKIVLVGNKNSLKSEMLHTYLNPKEAPETKYIPPGQNTFNVIASFNRKKYNISLQDTTGQEKYHSLRQLSYSNTDVFLVLSNEEVDTDLKSVRELWLPEISYYCPSTPCIVVRTGMRKHSSAPSSPVVRREKPNRSSVTMNYGSTTFKQLFCDIWDPKSVRIIFGQVGNPLLDLIARLFQKVLTSNVFQI</sequence>
<keyword evidence="4" id="KW-1185">Reference proteome</keyword>
<dbReference type="Gene3D" id="3.40.50.300">
    <property type="entry name" value="P-loop containing nucleotide triphosphate hydrolases"/>
    <property type="match status" value="1"/>
</dbReference>
<dbReference type="SUPFAM" id="SSF52540">
    <property type="entry name" value="P-loop containing nucleoside triphosphate hydrolases"/>
    <property type="match status" value="1"/>
</dbReference>
<name>A0AA35M1C6_9HYPO</name>
<dbReference type="InterPro" id="IPR001806">
    <property type="entry name" value="Small_GTPase"/>
</dbReference>
<dbReference type="PANTHER" id="PTHR24072">
    <property type="entry name" value="RHO FAMILY GTPASE"/>
    <property type="match status" value="1"/>
</dbReference>
<dbReference type="PROSITE" id="PS51420">
    <property type="entry name" value="RHO"/>
    <property type="match status" value="1"/>
</dbReference>
<dbReference type="SMART" id="SM00174">
    <property type="entry name" value="RHO"/>
    <property type="match status" value="1"/>
</dbReference>
<dbReference type="InterPro" id="IPR027417">
    <property type="entry name" value="P-loop_NTPase"/>
</dbReference>
<dbReference type="GO" id="GO:0003924">
    <property type="term" value="F:GTPase activity"/>
    <property type="evidence" value="ECO:0007669"/>
    <property type="project" value="InterPro"/>
</dbReference>
<dbReference type="AlphaFoldDB" id="A0AA35M1C6"/>
<evidence type="ECO:0000256" key="1">
    <source>
        <dbReference type="ARBA" id="ARBA00022741"/>
    </source>
</evidence>
<accession>A0AA35M1C6</accession>